<keyword evidence="1" id="KW-0812">Transmembrane</keyword>
<keyword evidence="1" id="KW-1133">Transmembrane helix</keyword>
<dbReference type="RefSeq" id="WP_186948333.1">
    <property type="nucleotide sequence ID" value="NZ_JACOGF010000008.1"/>
</dbReference>
<evidence type="ECO:0000313" key="2">
    <source>
        <dbReference type="EMBL" id="MBC3919064.1"/>
    </source>
</evidence>
<dbReference type="Pfam" id="PF10067">
    <property type="entry name" value="DUF2306"/>
    <property type="match status" value="1"/>
</dbReference>
<comment type="caution">
    <text evidence="2">The sequence shown here is derived from an EMBL/GenBank/DDBJ whole genome shotgun (WGS) entry which is preliminary data.</text>
</comment>
<reference evidence="2 3" key="1">
    <citation type="submission" date="2020-08" db="EMBL/GenBank/DDBJ databases">
        <title>Novel species isolated from subtropical streams in China.</title>
        <authorList>
            <person name="Lu H."/>
        </authorList>
    </citation>
    <scope>NUCLEOTIDE SEQUENCE [LARGE SCALE GENOMIC DNA]</scope>
    <source>
        <strain evidence="2 3">CY18W</strain>
    </source>
</reference>
<keyword evidence="1" id="KW-0472">Membrane</keyword>
<evidence type="ECO:0000313" key="3">
    <source>
        <dbReference type="Proteomes" id="UP000650424"/>
    </source>
</evidence>
<dbReference type="EMBL" id="JACOGF010000008">
    <property type="protein sequence ID" value="MBC3919064.1"/>
    <property type="molecule type" value="Genomic_DNA"/>
</dbReference>
<feature type="transmembrane region" description="Helical" evidence="1">
    <location>
        <begin position="88"/>
        <end position="108"/>
    </location>
</feature>
<evidence type="ECO:0000256" key="1">
    <source>
        <dbReference type="SAM" id="Phobius"/>
    </source>
</evidence>
<name>A0ABR6ZTV3_9BURK</name>
<keyword evidence="3" id="KW-1185">Reference proteome</keyword>
<feature type="transmembrane region" description="Helical" evidence="1">
    <location>
        <begin position="175"/>
        <end position="197"/>
    </location>
</feature>
<dbReference type="Proteomes" id="UP000650424">
    <property type="component" value="Unassembled WGS sequence"/>
</dbReference>
<feature type="transmembrane region" description="Helical" evidence="1">
    <location>
        <begin position="145"/>
        <end position="163"/>
    </location>
</feature>
<protein>
    <submittedName>
        <fullName evidence="2">DUF2306 domain-containing protein</fullName>
    </submittedName>
</protein>
<accession>A0ABR6ZTV3</accession>
<feature type="transmembrane region" description="Helical" evidence="1">
    <location>
        <begin position="12"/>
        <end position="35"/>
    </location>
</feature>
<feature type="transmembrane region" description="Helical" evidence="1">
    <location>
        <begin position="114"/>
        <end position="133"/>
    </location>
</feature>
<gene>
    <name evidence="2" type="ORF">H8L32_16350</name>
</gene>
<organism evidence="2 3">
    <name type="scientific">Undibacterium hunanense</name>
    <dbReference type="NCBI Taxonomy" id="2762292"/>
    <lineage>
        <taxon>Bacteria</taxon>
        <taxon>Pseudomonadati</taxon>
        <taxon>Pseudomonadota</taxon>
        <taxon>Betaproteobacteria</taxon>
        <taxon>Burkholderiales</taxon>
        <taxon>Oxalobacteraceae</taxon>
        <taxon>Undibacterium</taxon>
    </lineage>
</organism>
<dbReference type="InterPro" id="IPR018750">
    <property type="entry name" value="DUF2306_membrane"/>
</dbReference>
<sequence length="208" mass="23183">MLNREVFVRPRLVFFLITGLLFMLVMCKVELPLLLGMNPQWEQKINAYRWCLHAHALAATVALLVAPVQFFPEIRHGHLQMHRLLGRLYAVAVGIAAPLAIYIALMHLAPAEKWPAVAQGCLWLGTTVAAVVTACNRQLIMHQIWITRSYALTLTFIVTRMLVDVLKMDINASFGGAANLIWVSSLMALVMADLLCLSLPRASQLEIA</sequence>
<feature type="transmembrane region" description="Helical" evidence="1">
    <location>
        <begin position="47"/>
        <end position="68"/>
    </location>
</feature>
<proteinExistence type="predicted"/>